<evidence type="ECO:0000256" key="10">
    <source>
        <dbReference type="ARBA" id="ARBA00023242"/>
    </source>
</evidence>
<comment type="function">
    <text evidence="11">Catalytic subunit of a heterodimeric structure-specific endonuclease that resolves DNA secondary structures generated during DNA repair and recombination. Has endonuclease activity towards branched DNA substrates, introducing single-strand cuts in duplex DNA close to junctions with ss-DNA.</text>
</comment>
<evidence type="ECO:0000256" key="1">
    <source>
        <dbReference type="ARBA" id="ARBA00022722"/>
    </source>
</evidence>
<dbReference type="FunFam" id="3.40.1440.10:FF:000008">
    <property type="entry name" value="Structure-specific endonuclease subunit SLX1 homolog"/>
    <property type="match status" value="1"/>
</dbReference>
<keyword evidence="1 11" id="KW-0540">Nuclease</keyword>
<dbReference type="Pfam" id="PF01541">
    <property type="entry name" value="GIY-YIG"/>
    <property type="match status" value="1"/>
</dbReference>
<dbReference type="OrthoDB" id="24645at2759"/>
<comment type="cofactor">
    <cofactor evidence="11">
        <name>a divalent metal cation</name>
        <dbReference type="ChEBI" id="CHEBI:60240"/>
    </cofactor>
</comment>
<keyword evidence="2" id="KW-0479">Metal-binding</keyword>
<keyword evidence="6 11" id="KW-0378">Hydrolase</keyword>
<name>A0A7R8ZNU6_9CRUS</name>
<dbReference type="HAMAP" id="MF_03100">
    <property type="entry name" value="Endonuc_su_Slx1"/>
    <property type="match status" value="1"/>
</dbReference>
<organism evidence="12">
    <name type="scientific">Cyprideis torosa</name>
    <dbReference type="NCBI Taxonomy" id="163714"/>
    <lineage>
        <taxon>Eukaryota</taxon>
        <taxon>Metazoa</taxon>
        <taxon>Ecdysozoa</taxon>
        <taxon>Arthropoda</taxon>
        <taxon>Crustacea</taxon>
        <taxon>Oligostraca</taxon>
        <taxon>Ostracoda</taxon>
        <taxon>Podocopa</taxon>
        <taxon>Podocopida</taxon>
        <taxon>Cytherocopina</taxon>
        <taxon>Cytheroidea</taxon>
        <taxon>Cytherideidae</taxon>
        <taxon>Cyprideis</taxon>
    </lineage>
</organism>
<dbReference type="GO" id="GO:0000724">
    <property type="term" value="P:double-strand break repair via homologous recombination"/>
    <property type="evidence" value="ECO:0007669"/>
    <property type="project" value="TreeGrafter"/>
</dbReference>
<evidence type="ECO:0000256" key="8">
    <source>
        <dbReference type="ARBA" id="ARBA00023172"/>
    </source>
</evidence>
<gene>
    <name evidence="12" type="ORF">CTOB1V02_LOCUS8663</name>
</gene>
<evidence type="ECO:0000256" key="9">
    <source>
        <dbReference type="ARBA" id="ARBA00023204"/>
    </source>
</evidence>
<dbReference type="GO" id="GO:0033557">
    <property type="term" value="C:Slx1-Slx4 complex"/>
    <property type="evidence" value="ECO:0007669"/>
    <property type="project" value="UniProtKB-UniRule"/>
</dbReference>
<dbReference type="GO" id="GO:0008821">
    <property type="term" value="F:crossover junction DNA endonuclease activity"/>
    <property type="evidence" value="ECO:0007669"/>
    <property type="project" value="TreeGrafter"/>
</dbReference>
<dbReference type="AlphaFoldDB" id="A0A7R8ZNU6"/>
<evidence type="ECO:0000256" key="4">
    <source>
        <dbReference type="ARBA" id="ARBA00022763"/>
    </source>
</evidence>
<keyword evidence="10 11" id="KW-0539">Nucleus</keyword>
<comment type="caution">
    <text evidence="11">Lacks conserved residue(s) required for the propagation of feature annotation.</text>
</comment>
<comment type="subcellular location">
    <subcellularLocation>
        <location evidence="11">Nucleus</location>
    </subcellularLocation>
</comment>
<evidence type="ECO:0000256" key="5">
    <source>
        <dbReference type="ARBA" id="ARBA00022771"/>
    </source>
</evidence>
<sequence length="273" mass="31136">MVIDMDAAEPDGLEEDQVGNFHGVYLLLCQNPRFKGRCYVGYTVDPSRRIKQHNKGRDFGGASRTSDKGPWEMVLIVHGFPSDIAALKFEWNWQHPQRSPCLRGHLNPPKKKARELRFPFHLRVMATMLRISPWNRLPLSLRWLRPQYQNEFPAILPPPSHMVVCEGAIKPMRKKPGFSKTKETEEERPANEDAEINPSLVCGCCLRPIRAEDLVHCTRCLTQSHLSCLADTFLDAEPTHQSVPLSGSCPFCEAELLWGDLISQRKTNSEKPR</sequence>
<evidence type="ECO:0000256" key="3">
    <source>
        <dbReference type="ARBA" id="ARBA00022759"/>
    </source>
</evidence>
<dbReference type="InterPro" id="IPR048749">
    <property type="entry name" value="SLX1_C"/>
</dbReference>
<dbReference type="Pfam" id="PF21202">
    <property type="entry name" value="SLX1_C"/>
    <property type="match status" value="1"/>
</dbReference>
<dbReference type="InterPro" id="IPR000305">
    <property type="entry name" value="GIY-YIG_endonuc"/>
</dbReference>
<keyword evidence="5" id="KW-0863">Zinc-finger</keyword>
<dbReference type="InterPro" id="IPR035901">
    <property type="entry name" value="GIY-YIG_endonuc_sf"/>
</dbReference>
<comment type="subunit">
    <text evidence="11">Forms a heterodimer with a member of the SLX4 family.</text>
</comment>
<dbReference type="EMBL" id="OB662974">
    <property type="protein sequence ID" value="CAD7230807.1"/>
    <property type="molecule type" value="Genomic_DNA"/>
</dbReference>
<reference evidence="12" key="1">
    <citation type="submission" date="2020-11" db="EMBL/GenBank/DDBJ databases">
        <authorList>
            <person name="Tran Van P."/>
        </authorList>
    </citation>
    <scope>NUCLEOTIDE SEQUENCE</scope>
</reference>
<evidence type="ECO:0000256" key="7">
    <source>
        <dbReference type="ARBA" id="ARBA00022833"/>
    </source>
</evidence>
<keyword evidence="8 11" id="KW-0233">DNA recombination</keyword>
<keyword evidence="3 11" id="KW-0255">Endonuclease</keyword>
<dbReference type="InterPro" id="IPR013083">
    <property type="entry name" value="Znf_RING/FYVE/PHD"/>
</dbReference>
<proteinExistence type="inferred from homology"/>
<dbReference type="EC" id="3.1.-.-" evidence="11"/>
<dbReference type="SUPFAM" id="SSF82771">
    <property type="entry name" value="GIY-YIG endonuclease"/>
    <property type="match status" value="1"/>
</dbReference>
<keyword evidence="4 11" id="KW-0227">DNA damage</keyword>
<keyword evidence="9 11" id="KW-0234">DNA repair</keyword>
<evidence type="ECO:0000313" key="12">
    <source>
        <dbReference type="EMBL" id="CAD7230807.1"/>
    </source>
</evidence>
<dbReference type="PANTHER" id="PTHR20208:SF10">
    <property type="entry name" value="STRUCTURE-SPECIFIC ENDONUCLEASE SUBUNIT SLX1"/>
    <property type="match status" value="1"/>
</dbReference>
<dbReference type="InterPro" id="IPR027520">
    <property type="entry name" value="Slx1"/>
</dbReference>
<evidence type="ECO:0000256" key="6">
    <source>
        <dbReference type="ARBA" id="ARBA00022801"/>
    </source>
</evidence>
<evidence type="ECO:0000256" key="11">
    <source>
        <dbReference type="HAMAP-Rule" id="MF_03100"/>
    </source>
</evidence>
<dbReference type="CDD" id="cd10455">
    <property type="entry name" value="GIY-YIG_SLX1"/>
    <property type="match status" value="1"/>
</dbReference>
<evidence type="ECO:0000256" key="2">
    <source>
        <dbReference type="ARBA" id="ARBA00022723"/>
    </source>
</evidence>
<protein>
    <recommendedName>
        <fullName evidence="11">Structure-specific endonuclease subunit SLX1 homolog</fullName>
        <ecNumber evidence="11">3.1.-.-</ecNumber>
    </recommendedName>
</protein>
<dbReference type="SMART" id="SM00465">
    <property type="entry name" value="GIYc"/>
    <property type="match status" value="1"/>
</dbReference>
<comment type="similarity">
    <text evidence="11">Belongs to the SLX1 family.</text>
</comment>
<dbReference type="Gene3D" id="3.40.1440.10">
    <property type="entry name" value="GIY-YIG endonuclease"/>
    <property type="match status" value="1"/>
</dbReference>
<dbReference type="PROSITE" id="PS50164">
    <property type="entry name" value="GIY_YIG"/>
    <property type="match status" value="1"/>
</dbReference>
<dbReference type="InterPro" id="IPR050381">
    <property type="entry name" value="SLX1_endonuclease"/>
</dbReference>
<dbReference type="Gene3D" id="3.30.40.10">
    <property type="entry name" value="Zinc/RING finger domain, C3HC4 (zinc finger)"/>
    <property type="match status" value="1"/>
</dbReference>
<dbReference type="GO" id="GO:0017108">
    <property type="term" value="F:5'-flap endonuclease activity"/>
    <property type="evidence" value="ECO:0007669"/>
    <property type="project" value="InterPro"/>
</dbReference>
<accession>A0A7R8ZNU6</accession>
<dbReference type="PANTHER" id="PTHR20208">
    <property type="entry name" value="STRUCTURE-SPECIFIC ENDONUCLEASE SUBUNIT SLX1"/>
    <property type="match status" value="1"/>
</dbReference>
<dbReference type="GO" id="GO:0008270">
    <property type="term" value="F:zinc ion binding"/>
    <property type="evidence" value="ECO:0007669"/>
    <property type="project" value="UniProtKB-KW"/>
</dbReference>
<keyword evidence="7" id="KW-0862">Zinc</keyword>